<gene>
    <name evidence="8" type="ORF">SAMN05443244_0803</name>
</gene>
<organism evidence="8 9">
    <name type="scientific">Terriglobus roseus</name>
    <dbReference type="NCBI Taxonomy" id="392734"/>
    <lineage>
        <taxon>Bacteria</taxon>
        <taxon>Pseudomonadati</taxon>
        <taxon>Acidobacteriota</taxon>
        <taxon>Terriglobia</taxon>
        <taxon>Terriglobales</taxon>
        <taxon>Acidobacteriaceae</taxon>
        <taxon>Terriglobus</taxon>
    </lineage>
</organism>
<evidence type="ECO:0000256" key="2">
    <source>
        <dbReference type="SAM" id="Coils"/>
    </source>
</evidence>
<evidence type="ECO:0000259" key="5">
    <source>
        <dbReference type="Pfam" id="PF25917"/>
    </source>
</evidence>
<name>A0A1H4JTA3_9BACT</name>
<evidence type="ECO:0000313" key="8">
    <source>
        <dbReference type="EMBL" id="SEB49473.1"/>
    </source>
</evidence>
<dbReference type="EMBL" id="FNSD01000001">
    <property type="protein sequence ID" value="SEB49473.1"/>
    <property type="molecule type" value="Genomic_DNA"/>
</dbReference>
<dbReference type="Pfam" id="PF25989">
    <property type="entry name" value="YknX_C"/>
    <property type="match status" value="1"/>
</dbReference>
<evidence type="ECO:0000256" key="1">
    <source>
        <dbReference type="ARBA" id="ARBA00009477"/>
    </source>
</evidence>
<dbReference type="Proteomes" id="UP000182409">
    <property type="component" value="Unassembled WGS sequence"/>
</dbReference>
<dbReference type="NCBIfam" id="TIGR01730">
    <property type="entry name" value="RND_mfp"/>
    <property type="match status" value="1"/>
</dbReference>
<evidence type="ECO:0000259" key="6">
    <source>
        <dbReference type="Pfam" id="PF25944"/>
    </source>
</evidence>
<accession>A0A1H4JTA3</accession>
<dbReference type="InterPro" id="IPR058625">
    <property type="entry name" value="MdtA-like_BSH"/>
</dbReference>
<dbReference type="PANTHER" id="PTHR30158">
    <property type="entry name" value="ACRA/E-RELATED COMPONENT OF DRUG EFFLUX TRANSPORTER"/>
    <property type="match status" value="1"/>
</dbReference>
<dbReference type="Pfam" id="PF25944">
    <property type="entry name" value="Beta-barrel_RND"/>
    <property type="match status" value="1"/>
</dbReference>
<dbReference type="Pfam" id="PF25917">
    <property type="entry name" value="BSH_RND"/>
    <property type="match status" value="1"/>
</dbReference>
<dbReference type="InterPro" id="IPR058624">
    <property type="entry name" value="MdtA-like_HH"/>
</dbReference>
<reference evidence="8 9" key="1">
    <citation type="submission" date="2016-10" db="EMBL/GenBank/DDBJ databases">
        <authorList>
            <person name="de Groot N.N."/>
        </authorList>
    </citation>
    <scope>NUCLEOTIDE SEQUENCE [LARGE SCALE GENOMIC DNA]</scope>
    <source>
        <strain evidence="8 9">AB35.6</strain>
    </source>
</reference>
<evidence type="ECO:0000259" key="4">
    <source>
        <dbReference type="Pfam" id="PF25876"/>
    </source>
</evidence>
<dbReference type="InterPro" id="IPR058626">
    <property type="entry name" value="MdtA-like_b-barrel"/>
</dbReference>
<dbReference type="Gene3D" id="2.40.50.100">
    <property type="match status" value="1"/>
</dbReference>
<dbReference type="InterPro" id="IPR058637">
    <property type="entry name" value="YknX-like_C"/>
</dbReference>
<dbReference type="Pfam" id="PF25876">
    <property type="entry name" value="HH_MFP_RND"/>
    <property type="match status" value="1"/>
</dbReference>
<feature type="domain" description="Multidrug resistance protein MdtA-like beta-barrel" evidence="6">
    <location>
        <begin position="235"/>
        <end position="324"/>
    </location>
</feature>
<dbReference type="GO" id="GO:0005886">
    <property type="term" value="C:plasma membrane"/>
    <property type="evidence" value="ECO:0007669"/>
    <property type="project" value="TreeGrafter"/>
</dbReference>
<protein>
    <submittedName>
        <fullName evidence="8">Membrane fusion protein, multidrug efflux system</fullName>
    </submittedName>
</protein>
<dbReference type="GO" id="GO:0046677">
    <property type="term" value="P:response to antibiotic"/>
    <property type="evidence" value="ECO:0007669"/>
    <property type="project" value="TreeGrafter"/>
</dbReference>
<dbReference type="OrthoDB" id="9801814at2"/>
<proteinExistence type="inferred from homology"/>
<sequence length="422" mass="43798">MTVSAAARRPQTKMPTVLKATGLTTLVLGTLWLSGCDQKAPAAPAAGGAMPVSVVTIQQSDVALGNQWVGTLDGFVNAQIQPQVSGYLVKQNYREGSVVQKGQVLFQIDPRPFQALVDQALGAVGQAKGALAQAQANLGLAQINVNRDAPLAEQRAIAQSQLDNDKQQLAAQQANVEAAKAQIASAEAQVETAKLNLGFTQVRSLISGVAGTATTQVGNLVNAQSVLTSVSQLDPVKVYFSISDAEYLGLTKRATGGRGDLLKGAANLPLTLTLADGTAYPHKGHILFVDRQMNQQTGAIRIASTFPNPGNVLRPGQFGRVSADTQVVHGALTVPQAAVMDLQGQKQLYTVSGDNKVHVVNVTLGDETGKNVVVKSGVPAGTRVIMDQLQKLKDGMPVSPHAAVAESAPTSDPDAGSAGAGR</sequence>
<comment type="similarity">
    <text evidence="1">Belongs to the membrane fusion protein (MFP) (TC 8.A.1) family.</text>
</comment>
<evidence type="ECO:0000256" key="3">
    <source>
        <dbReference type="SAM" id="MobiDB-lite"/>
    </source>
</evidence>
<feature type="region of interest" description="Disordered" evidence="3">
    <location>
        <begin position="398"/>
        <end position="422"/>
    </location>
</feature>
<dbReference type="SUPFAM" id="SSF111369">
    <property type="entry name" value="HlyD-like secretion proteins"/>
    <property type="match status" value="1"/>
</dbReference>
<dbReference type="Gene3D" id="1.10.287.470">
    <property type="entry name" value="Helix hairpin bin"/>
    <property type="match status" value="1"/>
</dbReference>
<dbReference type="Gene3D" id="2.40.30.170">
    <property type="match status" value="1"/>
</dbReference>
<dbReference type="InterPro" id="IPR006143">
    <property type="entry name" value="RND_pump_MFP"/>
</dbReference>
<keyword evidence="2" id="KW-0175">Coiled coil</keyword>
<dbReference type="AlphaFoldDB" id="A0A1H4JTA3"/>
<dbReference type="GO" id="GO:0022857">
    <property type="term" value="F:transmembrane transporter activity"/>
    <property type="evidence" value="ECO:0007669"/>
    <property type="project" value="InterPro"/>
</dbReference>
<feature type="domain" description="YknX-like C-terminal permuted SH3-like" evidence="7">
    <location>
        <begin position="331"/>
        <end position="398"/>
    </location>
</feature>
<evidence type="ECO:0000313" key="9">
    <source>
        <dbReference type="Proteomes" id="UP000182409"/>
    </source>
</evidence>
<feature type="coiled-coil region" evidence="2">
    <location>
        <begin position="155"/>
        <end position="196"/>
    </location>
</feature>
<feature type="domain" description="Multidrug resistance protein MdtA-like alpha-helical hairpin" evidence="4">
    <location>
        <begin position="126"/>
        <end position="200"/>
    </location>
</feature>
<feature type="domain" description="Multidrug resistance protein MdtA-like barrel-sandwich hybrid" evidence="5">
    <location>
        <begin position="78"/>
        <end position="224"/>
    </location>
</feature>
<evidence type="ECO:0000259" key="7">
    <source>
        <dbReference type="Pfam" id="PF25989"/>
    </source>
</evidence>
<dbReference type="Gene3D" id="2.40.420.20">
    <property type="match status" value="1"/>
</dbReference>